<keyword evidence="3" id="KW-0964">Secreted</keyword>
<dbReference type="PRINTS" id="PR00207">
    <property type="entry name" value="FLAGELLIN"/>
</dbReference>
<evidence type="ECO:0000256" key="1">
    <source>
        <dbReference type="ARBA" id="ARBA00005709"/>
    </source>
</evidence>
<dbReference type="PANTHER" id="PTHR42792:SF2">
    <property type="entry name" value="FLAGELLIN"/>
    <property type="match status" value="1"/>
</dbReference>
<keyword evidence="4" id="KW-0175">Coiled coil</keyword>
<keyword evidence="7" id="KW-0966">Cell projection</keyword>
<comment type="function">
    <text evidence="3">Flagellin is the subunit protein which polymerizes to form the filaments of bacterial flagella.</text>
</comment>
<evidence type="ECO:0000259" key="5">
    <source>
        <dbReference type="Pfam" id="PF00669"/>
    </source>
</evidence>
<feature type="domain" description="Flagellin C-terminal" evidence="6">
    <location>
        <begin position="192"/>
        <end position="276"/>
    </location>
</feature>
<proteinExistence type="inferred from homology"/>
<dbReference type="Pfam" id="PF00700">
    <property type="entry name" value="Flagellin_C"/>
    <property type="match status" value="1"/>
</dbReference>
<dbReference type="InterPro" id="IPR046358">
    <property type="entry name" value="Flagellin_C"/>
</dbReference>
<evidence type="ECO:0000256" key="3">
    <source>
        <dbReference type="RuleBase" id="RU362073"/>
    </source>
</evidence>
<evidence type="ECO:0000313" key="8">
    <source>
        <dbReference type="Proteomes" id="UP000194003"/>
    </source>
</evidence>
<evidence type="ECO:0000256" key="4">
    <source>
        <dbReference type="SAM" id="Coils"/>
    </source>
</evidence>
<dbReference type="EMBL" id="LVJN01000019">
    <property type="protein sequence ID" value="OSM03934.1"/>
    <property type="molecule type" value="Genomic_DNA"/>
</dbReference>
<name>A0A1Y2K4M3_9PROT</name>
<feature type="domain" description="Flagellin N-terminal" evidence="5">
    <location>
        <begin position="5"/>
        <end position="143"/>
    </location>
</feature>
<dbReference type="GO" id="GO:0009288">
    <property type="term" value="C:bacterial-type flagellum"/>
    <property type="evidence" value="ECO:0007669"/>
    <property type="project" value="UniProtKB-SubCell"/>
</dbReference>
<dbReference type="InterPro" id="IPR001029">
    <property type="entry name" value="Flagellin_N"/>
</dbReference>
<dbReference type="GO" id="GO:0005198">
    <property type="term" value="F:structural molecule activity"/>
    <property type="evidence" value="ECO:0007669"/>
    <property type="project" value="UniProtKB-UniRule"/>
</dbReference>
<dbReference type="STRING" id="1434232.MAIT1_01035"/>
<sequence>MALYINTNVTSLNAQRNLMKSTNSLGSTFQRLSSGLRINTAKDDAAGLAISQRMTAQIRGLNQAVRNANDGISVAQVAEGALEETTNALQRIRELAVQAANSTYNSDDRENLQKEVNQLLSEISRISEHTEFNKLTVLDGTYTAQNFHVGAFSGQTISITITGASINHLFSNTTGNPVVTISTVNGANSALRQIDQALDSIADIRAGLGAVQNRFEAVINNLSNIVENMSASRSRIMDADIAAETAQLTRDSILQQAGTAVLAQANQQPQLALQLLG</sequence>
<dbReference type="Pfam" id="PF00669">
    <property type="entry name" value="Flagellin_N"/>
    <property type="match status" value="1"/>
</dbReference>
<protein>
    <recommendedName>
        <fullName evidence="3">Flagellin</fullName>
    </recommendedName>
</protein>
<dbReference type="InterPro" id="IPR042187">
    <property type="entry name" value="Flagellin_C_sub2"/>
</dbReference>
<evidence type="ECO:0000256" key="2">
    <source>
        <dbReference type="ARBA" id="ARBA00023143"/>
    </source>
</evidence>
<comment type="similarity">
    <text evidence="1 3">Belongs to the bacterial flagellin family.</text>
</comment>
<dbReference type="Gene3D" id="6.10.10.10">
    <property type="entry name" value="Flagellar export chaperone, C-terminal domain"/>
    <property type="match status" value="1"/>
</dbReference>
<dbReference type="AlphaFoldDB" id="A0A1Y2K4M3"/>
<keyword evidence="8" id="KW-1185">Reference proteome</keyword>
<comment type="subcellular location">
    <subcellularLocation>
        <location evidence="3">Secreted</location>
    </subcellularLocation>
    <subcellularLocation>
        <location evidence="3">Bacterial flagellum</location>
    </subcellularLocation>
</comment>
<keyword evidence="2 3" id="KW-0975">Bacterial flagellum</keyword>
<dbReference type="SUPFAM" id="SSF64518">
    <property type="entry name" value="Phase 1 flagellin"/>
    <property type="match status" value="1"/>
</dbReference>
<dbReference type="RefSeq" id="WP_085442060.1">
    <property type="nucleotide sequence ID" value="NZ_LVJN01000019.1"/>
</dbReference>
<organism evidence="7 8">
    <name type="scientific">Magnetofaba australis IT-1</name>
    <dbReference type="NCBI Taxonomy" id="1434232"/>
    <lineage>
        <taxon>Bacteria</taxon>
        <taxon>Pseudomonadati</taxon>
        <taxon>Pseudomonadota</taxon>
        <taxon>Magnetococcia</taxon>
        <taxon>Magnetococcales</taxon>
        <taxon>Magnetococcaceae</taxon>
        <taxon>Magnetofaba</taxon>
    </lineage>
</organism>
<keyword evidence="7" id="KW-0282">Flagellum</keyword>
<dbReference type="GO" id="GO:0005576">
    <property type="term" value="C:extracellular region"/>
    <property type="evidence" value="ECO:0007669"/>
    <property type="project" value="UniProtKB-SubCell"/>
</dbReference>
<keyword evidence="7" id="KW-0969">Cilium</keyword>
<comment type="caution">
    <text evidence="7">The sequence shown here is derived from an EMBL/GenBank/DDBJ whole genome shotgun (WGS) entry which is preliminary data.</text>
</comment>
<dbReference type="InterPro" id="IPR001492">
    <property type="entry name" value="Flagellin"/>
</dbReference>
<reference evidence="7 8" key="1">
    <citation type="journal article" date="2016" name="BMC Genomics">
        <title>Combined genomic and structural analyses of a cultured magnetotactic bacterium reveals its niche adaptation to a dynamic environment.</title>
        <authorList>
            <person name="Araujo A.C."/>
            <person name="Morillo V."/>
            <person name="Cypriano J."/>
            <person name="Teixeira L.C."/>
            <person name="Leao P."/>
            <person name="Lyra S."/>
            <person name="Almeida L.G."/>
            <person name="Bazylinski D.A."/>
            <person name="Vasconcellos A.T."/>
            <person name="Abreu F."/>
            <person name="Lins U."/>
        </authorList>
    </citation>
    <scope>NUCLEOTIDE SEQUENCE [LARGE SCALE GENOMIC DNA]</scope>
    <source>
        <strain evidence="7 8">IT-1</strain>
    </source>
</reference>
<dbReference type="Gene3D" id="1.20.1330.10">
    <property type="entry name" value="f41 fragment of flagellin, N-terminal domain"/>
    <property type="match status" value="1"/>
</dbReference>
<feature type="coiled-coil region" evidence="4">
    <location>
        <begin position="75"/>
        <end position="129"/>
    </location>
</feature>
<dbReference type="Proteomes" id="UP000194003">
    <property type="component" value="Unassembled WGS sequence"/>
</dbReference>
<dbReference type="PANTHER" id="PTHR42792">
    <property type="entry name" value="FLAGELLIN"/>
    <property type="match status" value="1"/>
</dbReference>
<accession>A0A1Y2K4M3</accession>
<gene>
    <name evidence="7" type="ORF">MAIT1_01035</name>
</gene>
<evidence type="ECO:0000313" key="7">
    <source>
        <dbReference type="EMBL" id="OSM03934.1"/>
    </source>
</evidence>
<evidence type="ECO:0000259" key="6">
    <source>
        <dbReference type="Pfam" id="PF00700"/>
    </source>
</evidence>
<dbReference type="OrthoDB" id="9796789at2"/>